<proteinExistence type="predicted"/>
<accession>A0A9W4IN18</accession>
<feature type="signal peptide" evidence="1">
    <location>
        <begin position="1"/>
        <end position="17"/>
    </location>
</feature>
<organism evidence="2 3">
    <name type="scientific">Penicillium salamii</name>
    <dbReference type="NCBI Taxonomy" id="1612424"/>
    <lineage>
        <taxon>Eukaryota</taxon>
        <taxon>Fungi</taxon>
        <taxon>Dikarya</taxon>
        <taxon>Ascomycota</taxon>
        <taxon>Pezizomycotina</taxon>
        <taxon>Eurotiomycetes</taxon>
        <taxon>Eurotiomycetidae</taxon>
        <taxon>Eurotiales</taxon>
        <taxon>Aspergillaceae</taxon>
        <taxon>Penicillium</taxon>
    </lineage>
</organism>
<comment type="caution">
    <text evidence="2">The sequence shown here is derived from an EMBL/GenBank/DDBJ whole genome shotgun (WGS) entry which is preliminary data.</text>
</comment>
<gene>
    <name evidence="2" type="ORF">PSALAMII_LOCUS2113</name>
</gene>
<dbReference type="AlphaFoldDB" id="A0A9W4IN18"/>
<feature type="chain" id="PRO_5040931696" evidence="1">
    <location>
        <begin position="18"/>
        <end position="180"/>
    </location>
</feature>
<protein>
    <submittedName>
        <fullName evidence="2">Uncharacterized protein</fullName>
    </submittedName>
</protein>
<reference evidence="2" key="1">
    <citation type="submission" date="2021-07" db="EMBL/GenBank/DDBJ databases">
        <authorList>
            <person name="Branca A.L. A."/>
        </authorList>
    </citation>
    <scope>NUCLEOTIDE SEQUENCE</scope>
</reference>
<keyword evidence="1" id="KW-0732">Signal</keyword>
<dbReference type="EMBL" id="CAJVPD010000099">
    <property type="protein sequence ID" value="CAG8313406.1"/>
    <property type="molecule type" value="Genomic_DNA"/>
</dbReference>
<dbReference type="OrthoDB" id="1902587at2759"/>
<evidence type="ECO:0000256" key="1">
    <source>
        <dbReference type="SAM" id="SignalP"/>
    </source>
</evidence>
<name>A0A9W4IN18_9EURO</name>
<dbReference type="Proteomes" id="UP001152592">
    <property type="component" value="Unassembled WGS sequence"/>
</dbReference>
<evidence type="ECO:0000313" key="2">
    <source>
        <dbReference type="EMBL" id="CAG8313406.1"/>
    </source>
</evidence>
<evidence type="ECO:0000313" key="3">
    <source>
        <dbReference type="Proteomes" id="UP001152592"/>
    </source>
</evidence>
<sequence>MRFLFLAALALASQALAVPHSVLQKRYPSGSFSILAYGIASGPLNVFYSDGLAYVGDASKWESGSVTTDITCIFNNTQISATATNKDYTFDDETLFYIRPTANEVLPVGFTGNDNDVPDDAVAGSFLFYGKYLMWQADDGVLSDSFRLKETGVSEVYQLYWDTSNLYPAGYLVPVIKSSI</sequence>